<sequence length="362" mass="38448">MRKTAGADLPSGQGVAVRDYRRGNVPLDRCLSVQSADRHVIISASAVTARQARCESRHRRPDPRAAPPLQRPQPPPGHQTPRRPPRQPQPPTAPPPAATSSALHVRLRLHPSVQPSSSQRPRRRTARPLLPDEAPLLIPGDLGFLKNSAARCKQRLVFHVGFRRPAALQAGNPNGQACSRSSLVFSARRRHSASALPTPSPCPHAEPASPRSLLPAHASARTWPPSRPALAPICMCHYVLPGFMASMAGVDSMTVLDTMAGAGEEPFAAQAPARRLPGPRGHPPHGLRRGRARRPRATAPYREPSLGVRGSLAAGGGPRRQASPAWEAGRPRALAVGGLGACGWSGRASSVRSVLLCPVPSA</sequence>
<dbReference type="Proteomes" id="UP000823388">
    <property type="component" value="Chromosome 1K"/>
</dbReference>
<keyword evidence="3" id="KW-1185">Reference proteome</keyword>
<organism evidence="2 3">
    <name type="scientific">Panicum virgatum</name>
    <name type="common">Blackwell switchgrass</name>
    <dbReference type="NCBI Taxonomy" id="38727"/>
    <lineage>
        <taxon>Eukaryota</taxon>
        <taxon>Viridiplantae</taxon>
        <taxon>Streptophyta</taxon>
        <taxon>Embryophyta</taxon>
        <taxon>Tracheophyta</taxon>
        <taxon>Spermatophyta</taxon>
        <taxon>Magnoliopsida</taxon>
        <taxon>Liliopsida</taxon>
        <taxon>Poales</taxon>
        <taxon>Poaceae</taxon>
        <taxon>PACMAD clade</taxon>
        <taxon>Panicoideae</taxon>
        <taxon>Panicodae</taxon>
        <taxon>Paniceae</taxon>
        <taxon>Panicinae</taxon>
        <taxon>Panicum</taxon>
        <taxon>Panicum sect. Hiantes</taxon>
    </lineage>
</organism>
<gene>
    <name evidence="2" type="ORF">PVAP13_1KG254905</name>
</gene>
<dbReference type="AlphaFoldDB" id="A0A8T0XAE6"/>
<feature type="compositionally biased region" description="Pro residues" evidence="1">
    <location>
        <begin position="86"/>
        <end position="97"/>
    </location>
</feature>
<dbReference type="EMBL" id="CM029037">
    <property type="protein sequence ID" value="KAG2658551.1"/>
    <property type="molecule type" value="Genomic_DNA"/>
</dbReference>
<name>A0A8T0XAE6_PANVG</name>
<feature type="compositionally biased region" description="Basic residues" evidence="1">
    <location>
        <begin position="282"/>
        <end position="296"/>
    </location>
</feature>
<feature type="compositionally biased region" description="Pro residues" evidence="1">
    <location>
        <begin position="64"/>
        <end position="78"/>
    </location>
</feature>
<feature type="region of interest" description="Disordered" evidence="1">
    <location>
        <begin position="268"/>
        <end position="326"/>
    </location>
</feature>
<feature type="region of interest" description="Disordered" evidence="1">
    <location>
        <begin position="191"/>
        <end position="213"/>
    </location>
</feature>
<evidence type="ECO:0000313" key="2">
    <source>
        <dbReference type="EMBL" id="KAG2658551.1"/>
    </source>
</evidence>
<evidence type="ECO:0000256" key="1">
    <source>
        <dbReference type="SAM" id="MobiDB-lite"/>
    </source>
</evidence>
<feature type="compositionally biased region" description="Low complexity" evidence="1">
    <location>
        <begin position="268"/>
        <end position="279"/>
    </location>
</feature>
<evidence type="ECO:0000313" key="3">
    <source>
        <dbReference type="Proteomes" id="UP000823388"/>
    </source>
</evidence>
<protein>
    <submittedName>
        <fullName evidence="2">Uncharacterized protein</fullName>
    </submittedName>
</protein>
<comment type="caution">
    <text evidence="2">The sequence shown here is derived from an EMBL/GenBank/DDBJ whole genome shotgun (WGS) entry which is preliminary data.</text>
</comment>
<accession>A0A8T0XAE6</accession>
<proteinExistence type="predicted"/>
<feature type="region of interest" description="Disordered" evidence="1">
    <location>
        <begin position="46"/>
        <end position="134"/>
    </location>
</feature>
<reference evidence="2" key="1">
    <citation type="submission" date="2020-05" db="EMBL/GenBank/DDBJ databases">
        <title>WGS assembly of Panicum virgatum.</title>
        <authorList>
            <person name="Lovell J.T."/>
            <person name="Jenkins J."/>
            <person name="Shu S."/>
            <person name="Juenger T.E."/>
            <person name="Schmutz J."/>
        </authorList>
    </citation>
    <scope>NUCLEOTIDE SEQUENCE</scope>
    <source>
        <strain evidence="2">AP13</strain>
    </source>
</reference>